<accession>A0ACC0B5F6</accession>
<gene>
    <name evidence="1" type="ORF">M9H77_17727</name>
</gene>
<evidence type="ECO:0000313" key="1">
    <source>
        <dbReference type="EMBL" id="KAI5667874.1"/>
    </source>
</evidence>
<protein>
    <submittedName>
        <fullName evidence="1">Uncharacterized protein</fullName>
    </submittedName>
</protein>
<comment type="caution">
    <text evidence="1">The sequence shown here is derived from an EMBL/GenBank/DDBJ whole genome shotgun (WGS) entry which is preliminary data.</text>
</comment>
<keyword evidence="2" id="KW-1185">Reference proteome</keyword>
<evidence type="ECO:0000313" key="2">
    <source>
        <dbReference type="Proteomes" id="UP001060085"/>
    </source>
</evidence>
<dbReference type="Proteomes" id="UP001060085">
    <property type="component" value="Linkage Group LG04"/>
</dbReference>
<proteinExistence type="predicted"/>
<sequence>MESINPVRVQLFWHSEIARDAYGPYFTGTIRKSWTFKKKFEIPRYGSQSLECSNDDEGVYVLREIRYLWTIPADISKEGIHILVEFEPIE</sequence>
<organism evidence="1 2">
    <name type="scientific">Catharanthus roseus</name>
    <name type="common">Madagascar periwinkle</name>
    <name type="synonym">Vinca rosea</name>
    <dbReference type="NCBI Taxonomy" id="4058"/>
    <lineage>
        <taxon>Eukaryota</taxon>
        <taxon>Viridiplantae</taxon>
        <taxon>Streptophyta</taxon>
        <taxon>Embryophyta</taxon>
        <taxon>Tracheophyta</taxon>
        <taxon>Spermatophyta</taxon>
        <taxon>Magnoliopsida</taxon>
        <taxon>eudicotyledons</taxon>
        <taxon>Gunneridae</taxon>
        <taxon>Pentapetalae</taxon>
        <taxon>asterids</taxon>
        <taxon>lamiids</taxon>
        <taxon>Gentianales</taxon>
        <taxon>Apocynaceae</taxon>
        <taxon>Rauvolfioideae</taxon>
        <taxon>Vinceae</taxon>
        <taxon>Catharanthinae</taxon>
        <taxon>Catharanthus</taxon>
    </lineage>
</organism>
<name>A0ACC0B5F6_CATRO</name>
<reference evidence="2" key="1">
    <citation type="journal article" date="2023" name="Nat. Plants">
        <title>Single-cell RNA sequencing provides a high-resolution roadmap for understanding the multicellular compartmentation of specialized metabolism.</title>
        <authorList>
            <person name="Sun S."/>
            <person name="Shen X."/>
            <person name="Li Y."/>
            <person name="Li Y."/>
            <person name="Wang S."/>
            <person name="Li R."/>
            <person name="Zhang H."/>
            <person name="Shen G."/>
            <person name="Guo B."/>
            <person name="Wei J."/>
            <person name="Xu J."/>
            <person name="St-Pierre B."/>
            <person name="Chen S."/>
            <person name="Sun C."/>
        </authorList>
    </citation>
    <scope>NUCLEOTIDE SEQUENCE [LARGE SCALE GENOMIC DNA]</scope>
</reference>
<dbReference type="EMBL" id="CM044704">
    <property type="protein sequence ID" value="KAI5667874.1"/>
    <property type="molecule type" value="Genomic_DNA"/>
</dbReference>